<keyword evidence="8" id="KW-0067">ATP-binding</keyword>
<dbReference type="GO" id="GO:0016787">
    <property type="term" value="F:hydrolase activity"/>
    <property type="evidence" value="ECO:0007669"/>
    <property type="project" value="UniProtKB-KW"/>
</dbReference>
<dbReference type="InterPro" id="IPR054712">
    <property type="entry name" value="Cas3-like_dom"/>
</dbReference>
<accession>A0A849I1Q4</accession>
<dbReference type="InterPro" id="IPR006474">
    <property type="entry name" value="Helicase_Cas3_CRISPR-ass_core"/>
</dbReference>
<dbReference type="CDD" id="cd17930">
    <property type="entry name" value="DEXHc_cas3"/>
    <property type="match status" value="1"/>
</dbReference>
<dbReference type="InterPro" id="IPR038257">
    <property type="entry name" value="CRISPR-assoc_Cas3_HD_sf"/>
</dbReference>
<dbReference type="GO" id="GO:0051607">
    <property type="term" value="P:defense response to virus"/>
    <property type="evidence" value="ECO:0007669"/>
    <property type="project" value="UniProtKB-KW"/>
</dbReference>
<evidence type="ECO:0000256" key="5">
    <source>
        <dbReference type="ARBA" id="ARBA00022741"/>
    </source>
</evidence>
<dbReference type="InterPro" id="IPR011545">
    <property type="entry name" value="DEAD/DEAH_box_helicase_dom"/>
</dbReference>
<dbReference type="Pfam" id="PF01966">
    <property type="entry name" value="HD"/>
    <property type="match status" value="1"/>
</dbReference>
<proteinExistence type="inferred from homology"/>
<evidence type="ECO:0000256" key="1">
    <source>
        <dbReference type="ARBA" id="ARBA00006847"/>
    </source>
</evidence>
<evidence type="ECO:0000256" key="2">
    <source>
        <dbReference type="ARBA" id="ARBA00009046"/>
    </source>
</evidence>
<keyword evidence="6" id="KW-0378">Hydrolase</keyword>
<dbReference type="GO" id="GO:0004386">
    <property type="term" value="F:helicase activity"/>
    <property type="evidence" value="ECO:0007669"/>
    <property type="project" value="UniProtKB-KW"/>
</dbReference>
<dbReference type="SUPFAM" id="SSF109604">
    <property type="entry name" value="HD-domain/PDEase-like"/>
    <property type="match status" value="1"/>
</dbReference>
<keyword evidence="4" id="KW-0479">Metal-binding</keyword>
<organism evidence="12 13">
    <name type="scientific">Enterovirga aerilata</name>
    <dbReference type="NCBI Taxonomy" id="2730920"/>
    <lineage>
        <taxon>Bacteria</taxon>
        <taxon>Pseudomonadati</taxon>
        <taxon>Pseudomonadota</taxon>
        <taxon>Alphaproteobacteria</taxon>
        <taxon>Hyphomicrobiales</taxon>
        <taxon>Methylobacteriaceae</taxon>
        <taxon>Enterovirga</taxon>
    </lineage>
</organism>
<dbReference type="NCBIfam" id="TIGR01587">
    <property type="entry name" value="cas3_core"/>
    <property type="match status" value="1"/>
</dbReference>
<feature type="domain" description="HD Cas3-type" evidence="11">
    <location>
        <begin position="11"/>
        <end position="176"/>
    </location>
</feature>
<evidence type="ECO:0000313" key="13">
    <source>
        <dbReference type="Proteomes" id="UP000564885"/>
    </source>
</evidence>
<dbReference type="GO" id="GO:0003676">
    <property type="term" value="F:nucleic acid binding"/>
    <property type="evidence" value="ECO:0007669"/>
    <property type="project" value="InterPro"/>
</dbReference>
<keyword evidence="5" id="KW-0547">Nucleotide-binding</keyword>
<dbReference type="Pfam" id="PF22590">
    <property type="entry name" value="Cas3-like_C_2"/>
    <property type="match status" value="1"/>
</dbReference>
<dbReference type="Proteomes" id="UP000564885">
    <property type="component" value="Unassembled WGS sequence"/>
</dbReference>
<dbReference type="InterPro" id="IPR006483">
    <property type="entry name" value="CRISPR-assoc_Cas3_HD"/>
</dbReference>
<dbReference type="PROSITE" id="PS51643">
    <property type="entry name" value="HD_CAS3"/>
    <property type="match status" value="1"/>
</dbReference>
<evidence type="ECO:0000256" key="7">
    <source>
        <dbReference type="ARBA" id="ARBA00022806"/>
    </source>
</evidence>
<dbReference type="AlphaFoldDB" id="A0A849I1Q4"/>
<feature type="domain" description="Helicase ATP-binding" evidence="10">
    <location>
        <begin position="238"/>
        <end position="430"/>
    </location>
</feature>
<dbReference type="Gene3D" id="1.10.3210.30">
    <property type="match status" value="1"/>
</dbReference>
<name>A0A849I1Q4_9HYPH</name>
<keyword evidence="3" id="KW-0540">Nuclease</keyword>
<evidence type="ECO:0000259" key="11">
    <source>
        <dbReference type="PROSITE" id="PS51643"/>
    </source>
</evidence>
<keyword evidence="9" id="KW-0051">Antiviral defense</keyword>
<dbReference type="CDD" id="cd09641">
    <property type="entry name" value="Cas3''_I"/>
    <property type="match status" value="1"/>
</dbReference>
<dbReference type="SUPFAM" id="SSF52540">
    <property type="entry name" value="P-loop containing nucleoside triphosphate hydrolases"/>
    <property type="match status" value="1"/>
</dbReference>
<dbReference type="PROSITE" id="PS51192">
    <property type="entry name" value="HELICASE_ATP_BIND_1"/>
    <property type="match status" value="1"/>
</dbReference>
<keyword evidence="7" id="KW-0347">Helicase</keyword>
<dbReference type="NCBIfam" id="TIGR01596">
    <property type="entry name" value="cas3_HD"/>
    <property type="match status" value="1"/>
</dbReference>
<dbReference type="GO" id="GO:0004518">
    <property type="term" value="F:nuclease activity"/>
    <property type="evidence" value="ECO:0007669"/>
    <property type="project" value="UniProtKB-KW"/>
</dbReference>
<evidence type="ECO:0000256" key="9">
    <source>
        <dbReference type="ARBA" id="ARBA00023118"/>
    </source>
</evidence>
<evidence type="ECO:0000256" key="6">
    <source>
        <dbReference type="ARBA" id="ARBA00022801"/>
    </source>
</evidence>
<comment type="similarity">
    <text evidence="1">In the N-terminal section; belongs to the CRISPR-associated nuclease Cas3-HD family.</text>
</comment>
<keyword evidence="13" id="KW-1185">Reference proteome</keyword>
<comment type="caution">
    <text evidence="12">The sequence shown here is derived from an EMBL/GenBank/DDBJ whole genome shotgun (WGS) entry which is preliminary data.</text>
</comment>
<dbReference type="Pfam" id="PF00270">
    <property type="entry name" value="DEAD"/>
    <property type="match status" value="1"/>
</dbReference>
<evidence type="ECO:0000256" key="8">
    <source>
        <dbReference type="ARBA" id="ARBA00022840"/>
    </source>
</evidence>
<reference evidence="12 13" key="1">
    <citation type="submission" date="2020-04" db="EMBL/GenBank/DDBJ databases">
        <title>Enterovirga sp. isolate from soil.</title>
        <authorList>
            <person name="Chea S."/>
            <person name="Kim D.-U."/>
        </authorList>
    </citation>
    <scope>NUCLEOTIDE SEQUENCE [LARGE SCALE GENOMIC DNA]</scope>
    <source>
        <strain evidence="12 13">DB1703</strain>
    </source>
</reference>
<gene>
    <name evidence="12" type="primary">cas3</name>
    <name evidence="12" type="ORF">HJG44_02635</name>
</gene>
<dbReference type="InterPro" id="IPR027417">
    <property type="entry name" value="P-loop_NTPase"/>
</dbReference>
<dbReference type="GO" id="GO:0005524">
    <property type="term" value="F:ATP binding"/>
    <property type="evidence" value="ECO:0007669"/>
    <property type="project" value="UniProtKB-KW"/>
</dbReference>
<evidence type="ECO:0000313" key="12">
    <source>
        <dbReference type="EMBL" id="NNM71291.1"/>
    </source>
</evidence>
<protein>
    <submittedName>
        <fullName evidence="12">CRISPR-associated helicase Cas3</fullName>
    </submittedName>
</protein>
<evidence type="ECO:0000259" key="10">
    <source>
        <dbReference type="PROSITE" id="PS51192"/>
    </source>
</evidence>
<dbReference type="RefSeq" id="WP_171216767.1">
    <property type="nucleotide sequence ID" value="NZ_JABEPP010000001.1"/>
</dbReference>
<comment type="similarity">
    <text evidence="2">In the central section; belongs to the CRISPR-associated helicase Cas3 family.</text>
</comment>
<dbReference type="InterPro" id="IPR014001">
    <property type="entry name" value="Helicase_ATP-bd"/>
</dbReference>
<dbReference type="Gene3D" id="3.40.50.300">
    <property type="entry name" value="P-loop containing nucleotide triphosphate hydrolases"/>
    <property type="match status" value="2"/>
</dbReference>
<sequence length="766" mass="84391">MFFAHSTDRPDRSDWQPLAVHLTGVGAKASEFAAKFGAPKAALLAGLAHDLGKYSLAFQARLSGGKERVDHSTAGAREVVGATLPKAPWSWMAELVAYAIAGHHAGLPDRHGGRGSLEERLKAASIPEPDPAWAGEISLPAAGPPRIPDPVKERYPFQLAFLGRMIFSALVDADRRDTEEHAVATGQEEAKPRDRPLLSEQVDAMIARLDAHLARLSGRAPDDTLTGIRRRVLDAVTARAEGERGLYTLTVPTGGGKTLTATRFALGHARRWHLDRIIYAIPFTSVIEQTAAILKGIFGEELVLEHHSAIEFGSSEDERQFRERDESLGLKLRLAMEDWAVPVVVTTNVQLFESLFSHRPSRCRKLHNLANSVIILDEAQTIPLMKLRPCLAAIDELARNYGCTVVLCTATQPAIAAPDFGGGLHLGPERELAPDPAGLHEELRRAAIRIEPRPMTDGDLVAALASVEQGFVILNSRRHALAVYRAARQAGLEGLIHLSTRQYAAHRREIIAGIKRDLADGRPCRLVATSLIEAGIDLDFRAGWRAMAGLESIVQSAGRVNREGRYAAEDSILTVFTPAVDQDTPREIAGFIRDLGRMAREHSDLAHPDAIRAYFREVYFRTDAELDIIEVREDNGATRRSVLDSFRLSGSETNFAYRTVGENFRMVEDQGLPVIVARDEEASIALDRLGRPDASAGAAARLLQRYIVQVPQRSRQRMLDRGDVQFREHARFGEQFPVLAADLLYQDEFGLLWEDDAELGSEDTIF</sequence>
<dbReference type="InterPro" id="IPR006674">
    <property type="entry name" value="HD_domain"/>
</dbReference>
<dbReference type="SMART" id="SM00487">
    <property type="entry name" value="DEXDc"/>
    <property type="match status" value="1"/>
</dbReference>
<evidence type="ECO:0000256" key="4">
    <source>
        <dbReference type="ARBA" id="ARBA00022723"/>
    </source>
</evidence>
<dbReference type="EMBL" id="JABEPP010000001">
    <property type="protein sequence ID" value="NNM71291.1"/>
    <property type="molecule type" value="Genomic_DNA"/>
</dbReference>
<evidence type="ECO:0000256" key="3">
    <source>
        <dbReference type="ARBA" id="ARBA00022722"/>
    </source>
</evidence>
<dbReference type="GO" id="GO:0046872">
    <property type="term" value="F:metal ion binding"/>
    <property type="evidence" value="ECO:0007669"/>
    <property type="project" value="UniProtKB-KW"/>
</dbReference>